<sequence>MSSRVDDVTDGKGLATAYYNTRTRGVWSKRPVELPMRRYGSVYSDSEHREPDEESKSGRARKRFCKLLCRLLLHTGLGNTATATSDYAIVSTDTFRKKLRIDDPSFKDAADAEMSAYSIREKIHNTIVTAPVMMSNTTQTCPRGVTGKGTHEPLYCAKSKTYCSPMSLRMEPSPDPEKEYPIDPVSVKGVVPTVLNVTAWAPTGPTTQSEWFCQRNCFVDSHENLYRADIEDDGDARDSHGGGGGRAGGDGGHADADVAGAVADGVDEVVEEGGADNLAYEHLDKDNYITSYDLHHSKWAKGKASSKSSDLSIATDVTSSVIATPLGGRGAGKPRLGLARVLRKEVIVNSYKYKYEDIASSRLKYFTNHVRTAALKTKDEDKCLYGYGSFTDILTQTAAVIGVDVFVLVSLGVH</sequence>
<dbReference type="AlphaFoldDB" id="A0A166QMW5"/>
<feature type="compositionally biased region" description="Gly residues" evidence="1">
    <location>
        <begin position="241"/>
        <end position="251"/>
    </location>
</feature>
<dbReference type="EMBL" id="KV417509">
    <property type="protein sequence ID" value="KZP27342.1"/>
    <property type="molecule type" value="Genomic_DNA"/>
</dbReference>
<gene>
    <name evidence="2" type="ORF">FIBSPDRAFT_886587</name>
</gene>
<protein>
    <submittedName>
        <fullName evidence="2">Uncharacterized protein</fullName>
    </submittedName>
</protein>
<evidence type="ECO:0000313" key="3">
    <source>
        <dbReference type="Proteomes" id="UP000076532"/>
    </source>
</evidence>
<feature type="region of interest" description="Disordered" evidence="1">
    <location>
        <begin position="232"/>
        <end position="257"/>
    </location>
</feature>
<name>A0A166QMW5_9AGAM</name>
<dbReference type="Proteomes" id="UP000076532">
    <property type="component" value="Unassembled WGS sequence"/>
</dbReference>
<evidence type="ECO:0000313" key="2">
    <source>
        <dbReference type="EMBL" id="KZP27342.1"/>
    </source>
</evidence>
<reference evidence="2 3" key="1">
    <citation type="journal article" date="2016" name="Mol. Biol. Evol.">
        <title>Comparative Genomics of Early-Diverging Mushroom-Forming Fungi Provides Insights into the Origins of Lignocellulose Decay Capabilities.</title>
        <authorList>
            <person name="Nagy L.G."/>
            <person name="Riley R."/>
            <person name="Tritt A."/>
            <person name="Adam C."/>
            <person name="Daum C."/>
            <person name="Floudas D."/>
            <person name="Sun H."/>
            <person name="Yadav J.S."/>
            <person name="Pangilinan J."/>
            <person name="Larsson K.H."/>
            <person name="Matsuura K."/>
            <person name="Barry K."/>
            <person name="Labutti K."/>
            <person name="Kuo R."/>
            <person name="Ohm R.A."/>
            <person name="Bhattacharya S.S."/>
            <person name="Shirouzu T."/>
            <person name="Yoshinaga Y."/>
            <person name="Martin F.M."/>
            <person name="Grigoriev I.V."/>
            <person name="Hibbett D.S."/>
        </authorList>
    </citation>
    <scope>NUCLEOTIDE SEQUENCE [LARGE SCALE GENOMIC DNA]</scope>
    <source>
        <strain evidence="2 3">CBS 109695</strain>
    </source>
</reference>
<proteinExistence type="predicted"/>
<evidence type="ECO:0000256" key="1">
    <source>
        <dbReference type="SAM" id="MobiDB-lite"/>
    </source>
</evidence>
<accession>A0A166QMW5</accession>
<organism evidence="2 3">
    <name type="scientific">Athelia psychrophila</name>
    <dbReference type="NCBI Taxonomy" id="1759441"/>
    <lineage>
        <taxon>Eukaryota</taxon>
        <taxon>Fungi</taxon>
        <taxon>Dikarya</taxon>
        <taxon>Basidiomycota</taxon>
        <taxon>Agaricomycotina</taxon>
        <taxon>Agaricomycetes</taxon>
        <taxon>Agaricomycetidae</taxon>
        <taxon>Atheliales</taxon>
        <taxon>Atheliaceae</taxon>
        <taxon>Athelia</taxon>
    </lineage>
</organism>
<keyword evidence="3" id="KW-1185">Reference proteome</keyword>